<evidence type="ECO:0000259" key="2">
    <source>
        <dbReference type="Pfam" id="PF05697"/>
    </source>
</evidence>
<dbReference type="AlphaFoldDB" id="A0A059XXI1"/>
<gene>
    <name evidence="3" type="ORF">Y981_08180</name>
</gene>
<evidence type="ECO:0000256" key="1">
    <source>
        <dbReference type="SAM" id="MobiDB-lite"/>
    </source>
</evidence>
<reference evidence="4" key="1">
    <citation type="submission" date="2014-02" db="EMBL/GenBank/DDBJ databases">
        <title>Complete genome sequence and comparative genomic analysis of the nitrogen-fixing bacterium Leptospirillum ferriphilum YSK.</title>
        <authorList>
            <person name="Guo X."/>
            <person name="Yin H."/>
            <person name="Liang Y."/>
            <person name="Hu Q."/>
            <person name="Ma L."/>
            <person name="Xiao Y."/>
            <person name="Zhang X."/>
            <person name="Qiu G."/>
            <person name="Liu X."/>
        </authorList>
    </citation>
    <scope>NUCLEOTIDE SEQUENCE [LARGE SCALE GENOMIC DNA]</scope>
    <source>
        <strain evidence="4">YSK</strain>
    </source>
</reference>
<dbReference type="GO" id="GO:0015031">
    <property type="term" value="P:protein transport"/>
    <property type="evidence" value="ECO:0007669"/>
    <property type="project" value="InterPro"/>
</dbReference>
<dbReference type="Proteomes" id="UP000027059">
    <property type="component" value="Chromosome"/>
</dbReference>
<dbReference type="SUPFAM" id="SSF109998">
    <property type="entry name" value="Triger factor/SurA peptide-binding domain-like"/>
    <property type="match status" value="1"/>
</dbReference>
<dbReference type="Gene3D" id="3.30.70.1050">
    <property type="entry name" value="Trigger factor ribosome-binding domain"/>
    <property type="match status" value="1"/>
</dbReference>
<dbReference type="GO" id="GO:0003755">
    <property type="term" value="F:peptidyl-prolyl cis-trans isomerase activity"/>
    <property type="evidence" value="ECO:0007669"/>
    <property type="project" value="InterPro"/>
</dbReference>
<reference evidence="3 4" key="2">
    <citation type="journal article" date="2015" name="Biomed. Res. Int.">
        <title>Effects of Arsenite Resistance on the Growth and Functional Gene Expression of Leptospirillum ferriphilum and Acidithiobacillus thiooxidans in Pure Culture and Coculture.</title>
        <authorList>
            <person name="Jiang H."/>
            <person name="Liang Y."/>
            <person name="Yin H."/>
            <person name="Xiao Y."/>
            <person name="Guo X."/>
            <person name="Xu Y."/>
            <person name="Hu Q."/>
            <person name="Liu H."/>
            <person name="Liu X."/>
        </authorList>
    </citation>
    <scope>NUCLEOTIDE SEQUENCE [LARGE SCALE GENOMIC DNA]</scope>
    <source>
        <strain evidence="3 4">YSK</strain>
    </source>
</reference>
<dbReference type="InterPro" id="IPR027304">
    <property type="entry name" value="Trigger_fact/SurA_dom_sf"/>
</dbReference>
<dbReference type="InterPro" id="IPR046357">
    <property type="entry name" value="PPIase_dom_sf"/>
</dbReference>
<proteinExistence type="predicted"/>
<dbReference type="SUPFAM" id="SSF102735">
    <property type="entry name" value="Trigger factor ribosome-binding domain"/>
    <property type="match status" value="1"/>
</dbReference>
<protein>
    <recommendedName>
        <fullName evidence="2">Trigger factor ribosome-binding bacterial domain-containing protein</fullName>
    </recommendedName>
</protein>
<accession>A0A059XXI1</accession>
<dbReference type="InterPro" id="IPR036611">
    <property type="entry name" value="Trigger_fac_ribosome-bd_sf"/>
</dbReference>
<sequence>MVRADGVLSFKVELFKEDFRGRMTGLMDVQIKRGEGNLHAFTVDLSGEEIRTRVRGKIKAVNPRLKVPGYRPGHVPESMIRRNRDLIRSIHQEVLDDLLDSAYSEIIKKSSGTVVHLNPAPVSLETKSEETGLTIEGELEIFEVPADRSPYGVVLSPEEPLSVSEEEIATEIERLQIMMSNNFREDLPEAEPIQMSDFVRFKIHFVHPSTGETFDSEQVSEVGGDGVPEAFNQALLGKKRGDRVQTTLPLNVPVSGKGGGTRVETHPAELEVLDIQRRIPLEIGELIARVFPKSEEGDVKTESDLRSDVEKGLLGQKVLGVLRKKREELRKEILATWGVATPEKRMAREYQRLSLSSDTDREEYRQIFLWQLVLDQLGEREKIEPDWETVGQEYRQIMQSRGEAPSREVDREALSIAMQGARRIKLEEMMLRQAQFGGQELFFDEGGYLDKVGMKKFGKKTASVGGHDHDHDHDAHDHGDHDHHDHSGDEGQA</sequence>
<evidence type="ECO:0000313" key="4">
    <source>
        <dbReference type="Proteomes" id="UP000027059"/>
    </source>
</evidence>
<dbReference type="InterPro" id="IPR037041">
    <property type="entry name" value="Trigger_fac_C_sf"/>
</dbReference>
<dbReference type="SUPFAM" id="SSF54534">
    <property type="entry name" value="FKBP-like"/>
    <property type="match status" value="1"/>
</dbReference>
<dbReference type="EMBL" id="CP007243">
    <property type="protein sequence ID" value="AIA31800.1"/>
    <property type="molecule type" value="Genomic_DNA"/>
</dbReference>
<name>A0A059XXI1_9BACT</name>
<dbReference type="HOGENOM" id="CLU_585000_0_0_0"/>
<dbReference type="Gene3D" id="3.10.50.40">
    <property type="match status" value="1"/>
</dbReference>
<keyword evidence="4" id="KW-1185">Reference proteome</keyword>
<dbReference type="Pfam" id="PF05697">
    <property type="entry name" value="Trigger_N"/>
    <property type="match status" value="1"/>
</dbReference>
<dbReference type="GO" id="GO:0006457">
    <property type="term" value="P:protein folding"/>
    <property type="evidence" value="ECO:0007669"/>
    <property type="project" value="InterPro"/>
</dbReference>
<dbReference type="Gene3D" id="1.10.3120.10">
    <property type="entry name" value="Trigger factor, C-terminal domain"/>
    <property type="match status" value="1"/>
</dbReference>
<feature type="domain" description="Trigger factor ribosome-binding bacterial" evidence="2">
    <location>
        <begin position="27"/>
        <end position="175"/>
    </location>
</feature>
<dbReference type="KEGG" id="lfp:Y981_08180"/>
<feature type="region of interest" description="Disordered" evidence="1">
    <location>
        <begin position="459"/>
        <end position="493"/>
    </location>
</feature>
<feature type="compositionally biased region" description="Basic and acidic residues" evidence="1">
    <location>
        <begin position="466"/>
        <end position="493"/>
    </location>
</feature>
<organism evidence="3 4">
    <name type="scientific">Leptospirillum ferriphilum YSK</name>
    <dbReference type="NCBI Taxonomy" id="1441628"/>
    <lineage>
        <taxon>Bacteria</taxon>
        <taxon>Pseudomonadati</taxon>
        <taxon>Nitrospirota</taxon>
        <taxon>Nitrospiria</taxon>
        <taxon>Nitrospirales</taxon>
        <taxon>Nitrospiraceae</taxon>
        <taxon>Leptospirillum</taxon>
    </lineage>
</organism>
<dbReference type="InterPro" id="IPR008881">
    <property type="entry name" value="Trigger_fac_ribosome-bd_bac"/>
</dbReference>
<evidence type="ECO:0000313" key="3">
    <source>
        <dbReference type="EMBL" id="AIA31800.1"/>
    </source>
</evidence>